<dbReference type="OrthoDB" id="5429020at2759"/>
<dbReference type="AlphaFoldDB" id="A0A2C5WXF0"/>
<organism evidence="1 2">
    <name type="scientific">Ceratocystis fimbriata CBS 114723</name>
    <dbReference type="NCBI Taxonomy" id="1035309"/>
    <lineage>
        <taxon>Eukaryota</taxon>
        <taxon>Fungi</taxon>
        <taxon>Dikarya</taxon>
        <taxon>Ascomycota</taxon>
        <taxon>Pezizomycotina</taxon>
        <taxon>Sordariomycetes</taxon>
        <taxon>Hypocreomycetidae</taxon>
        <taxon>Microascales</taxon>
        <taxon>Ceratocystidaceae</taxon>
        <taxon>Ceratocystis</taxon>
    </lineage>
</organism>
<gene>
    <name evidence="1" type="ORF">CFIMG_004274RA</name>
</gene>
<dbReference type="EMBL" id="APWK03000131">
    <property type="protein sequence ID" value="PHH50422.1"/>
    <property type="molecule type" value="Genomic_DNA"/>
</dbReference>
<reference evidence="1 2" key="2">
    <citation type="journal article" date="2013" name="IMA Fungus">
        <title>IMA Genome-F 1: Ceratocystis fimbriata: Draft nuclear genome sequence for the plant pathogen, Ceratocystis fimbriata.</title>
        <authorList>
            <person name="Wilken P.M."/>
            <person name="Steenkamp E.T."/>
            <person name="Wingfield M.J."/>
            <person name="de Beer Z.W."/>
            <person name="Wingfield B.D."/>
        </authorList>
    </citation>
    <scope>NUCLEOTIDE SEQUENCE [LARGE SCALE GENOMIC DNA]</scope>
    <source>
        <strain evidence="1 2">CBS 114723</strain>
    </source>
</reference>
<keyword evidence="2" id="KW-1185">Reference proteome</keyword>
<accession>A0A2C5WXF0</accession>
<sequence>MQMGRLLFCRRSGSTPQTQHPIAAKPAPGHPLAPMDKRAQLFRVTWWFSFQSYFTALLHSILKLPASRTYARHACCVWPSICPVLSCPVLSCPVLSCPVLSCPVLSCPVLSTG</sequence>
<evidence type="ECO:0000313" key="1">
    <source>
        <dbReference type="EMBL" id="PHH50422.1"/>
    </source>
</evidence>
<dbReference type="Proteomes" id="UP000222788">
    <property type="component" value="Unassembled WGS sequence"/>
</dbReference>
<comment type="caution">
    <text evidence="1">The sequence shown here is derived from an EMBL/GenBank/DDBJ whole genome shotgun (WGS) entry which is preliminary data.</text>
</comment>
<evidence type="ECO:0000313" key="2">
    <source>
        <dbReference type="Proteomes" id="UP000222788"/>
    </source>
</evidence>
<protein>
    <submittedName>
        <fullName evidence="1">Uncharacterized protein</fullName>
    </submittedName>
</protein>
<reference evidence="1 2" key="1">
    <citation type="journal article" date="2013" name="Fungal Biol.">
        <title>Analysis of microsatellite markers in the genome of the plant pathogen Ceratocystis fimbriata.</title>
        <authorList>
            <person name="Simpson M.C."/>
            <person name="Wilken P.M."/>
            <person name="Coetzee M.P."/>
            <person name="Wingfield M.J."/>
            <person name="Wingfield B.D."/>
        </authorList>
    </citation>
    <scope>NUCLEOTIDE SEQUENCE [LARGE SCALE GENOMIC DNA]</scope>
    <source>
        <strain evidence="1 2">CBS 114723</strain>
    </source>
</reference>
<proteinExistence type="predicted"/>
<name>A0A2C5WXF0_9PEZI</name>